<organism evidence="2 3">
    <name type="scientific">Streptomyces coerulescens</name>
    <dbReference type="NCBI Taxonomy" id="29304"/>
    <lineage>
        <taxon>Bacteria</taxon>
        <taxon>Bacillati</taxon>
        <taxon>Actinomycetota</taxon>
        <taxon>Actinomycetes</taxon>
        <taxon>Kitasatosporales</taxon>
        <taxon>Streptomycetaceae</taxon>
        <taxon>Streptomyces</taxon>
    </lineage>
</organism>
<evidence type="ECO:0000313" key="3">
    <source>
        <dbReference type="Proteomes" id="UP001596263"/>
    </source>
</evidence>
<dbReference type="SUPFAM" id="SSF55718">
    <property type="entry name" value="SCP-like"/>
    <property type="match status" value="1"/>
</dbReference>
<dbReference type="InterPro" id="IPR017517">
    <property type="entry name" value="Maleyloyr_isom"/>
</dbReference>
<accession>A0ABW0CG27</accession>
<comment type="caution">
    <text evidence="2">The sequence shown here is derived from an EMBL/GenBank/DDBJ whole genome shotgun (WGS) entry which is preliminary data.</text>
</comment>
<protein>
    <submittedName>
        <fullName evidence="2">Maleylpyruvate isomerase family mycothiol-dependent enzyme</fullName>
    </submittedName>
</protein>
<gene>
    <name evidence="2" type="ORF">ACFPQ9_09805</name>
</gene>
<feature type="domain" description="Mycothiol-dependent maleylpyruvate isomerase metal-binding" evidence="1">
    <location>
        <begin position="24"/>
        <end position="152"/>
    </location>
</feature>
<keyword evidence="3" id="KW-1185">Reference proteome</keyword>
<evidence type="ECO:0000313" key="2">
    <source>
        <dbReference type="EMBL" id="MFC5214118.1"/>
    </source>
</evidence>
<proteinExistence type="predicted"/>
<reference evidence="3" key="1">
    <citation type="journal article" date="2019" name="Int. J. Syst. Evol. Microbiol.">
        <title>The Global Catalogue of Microorganisms (GCM) 10K type strain sequencing project: providing services to taxonomists for standard genome sequencing and annotation.</title>
        <authorList>
            <consortium name="The Broad Institute Genomics Platform"/>
            <consortium name="The Broad Institute Genome Sequencing Center for Infectious Disease"/>
            <person name="Wu L."/>
            <person name="Ma J."/>
        </authorList>
    </citation>
    <scope>NUCLEOTIDE SEQUENCE [LARGE SCALE GENOMIC DNA]</scope>
    <source>
        <strain evidence="3">KCTC 42586</strain>
    </source>
</reference>
<sequence>MTSGPRTFADARRWALIGSELTFEAVAGLDDTGYAAPSALPGWTRAHVAAHVAANAEALSNLVHWAATGEATPMYASADERAAGIERGRVLPAARLTAWLRRSADSLEAGMDRLTEEQWRHEVVTAQGRTVPATELPWMRSREVCVHAVDLARGVSFADLPADFLAALCDDVTGKRAAAPGPAVTLRAAAIGATWKLPGDGEPVPVTGEPHDIAAYLTGRDTGLRATDGSPAPTLGAWL</sequence>
<dbReference type="GO" id="GO:0016853">
    <property type="term" value="F:isomerase activity"/>
    <property type="evidence" value="ECO:0007669"/>
    <property type="project" value="UniProtKB-KW"/>
</dbReference>
<evidence type="ECO:0000259" key="1">
    <source>
        <dbReference type="Pfam" id="PF11716"/>
    </source>
</evidence>
<dbReference type="SUPFAM" id="SSF109854">
    <property type="entry name" value="DinB/YfiT-like putative metalloenzymes"/>
    <property type="match status" value="1"/>
</dbReference>
<dbReference type="EMBL" id="JBHSKM010000004">
    <property type="protein sequence ID" value="MFC5214118.1"/>
    <property type="molecule type" value="Genomic_DNA"/>
</dbReference>
<dbReference type="Gene3D" id="3.30.1050.20">
    <property type="match status" value="1"/>
</dbReference>
<name>A0ABW0CG27_STRCD</name>
<dbReference type="NCBIfam" id="TIGR03083">
    <property type="entry name" value="maleylpyruvate isomerase family mycothiol-dependent enzyme"/>
    <property type="match status" value="1"/>
</dbReference>
<dbReference type="Pfam" id="PF11716">
    <property type="entry name" value="MDMPI_N"/>
    <property type="match status" value="1"/>
</dbReference>
<dbReference type="RefSeq" id="WP_380849851.1">
    <property type="nucleotide sequence ID" value="NZ_JBHSKM010000004.1"/>
</dbReference>
<keyword evidence="2" id="KW-0413">Isomerase</keyword>
<dbReference type="Gene3D" id="1.20.120.450">
    <property type="entry name" value="dinb family like domain"/>
    <property type="match status" value="1"/>
</dbReference>
<dbReference type="InterPro" id="IPR034660">
    <property type="entry name" value="DinB/YfiT-like"/>
</dbReference>
<dbReference type="InterPro" id="IPR036527">
    <property type="entry name" value="SCP2_sterol-bd_dom_sf"/>
</dbReference>
<dbReference type="InterPro" id="IPR024344">
    <property type="entry name" value="MDMPI_metal-binding"/>
</dbReference>
<dbReference type="Proteomes" id="UP001596263">
    <property type="component" value="Unassembled WGS sequence"/>
</dbReference>